<gene>
    <name evidence="2" type="ORF">PG991_012919</name>
</gene>
<accession>A0ABR1RBE9</accession>
<name>A0ABR1RBE9_9PEZI</name>
<evidence type="ECO:0000256" key="1">
    <source>
        <dbReference type="SAM" id="SignalP"/>
    </source>
</evidence>
<sequence length="282" mass="29846">MELTSIIMFFFLALAKLAAANPCDGVDATPVFYHESWNFGFSPKVGKAVKLGVSGGYSQSFGTSQGRSWDFEPQPGECGYFTFVPARKTTCGTLSQSTAMWQDGMWMCAPNVINTNDFCAPQIWYDTTGQPDGVVIFVRINCLTREPLGPEVQDPIYNMPGVKLDRGTLATIMQSWVVDTCSAKLVSNNADGSQTGSFEIHGKGFSDDKLGDDGANLNAGLSSCGTVASWAFNWTPDNGTYDWSATGTVQGSSIKGCIGDAVVAAGGSTKDGCDSGPLIPAA</sequence>
<evidence type="ECO:0000313" key="2">
    <source>
        <dbReference type="EMBL" id="KAK8006622.1"/>
    </source>
</evidence>
<proteinExistence type="predicted"/>
<keyword evidence="3" id="KW-1185">Reference proteome</keyword>
<comment type="caution">
    <text evidence="2">The sequence shown here is derived from an EMBL/GenBank/DDBJ whole genome shotgun (WGS) entry which is preliminary data.</text>
</comment>
<feature type="chain" id="PRO_5046499384" evidence="1">
    <location>
        <begin position="21"/>
        <end position="282"/>
    </location>
</feature>
<dbReference type="EMBL" id="JAQQWI010000017">
    <property type="protein sequence ID" value="KAK8006622.1"/>
    <property type="molecule type" value="Genomic_DNA"/>
</dbReference>
<keyword evidence="1" id="KW-0732">Signal</keyword>
<dbReference type="Proteomes" id="UP001396898">
    <property type="component" value="Unassembled WGS sequence"/>
</dbReference>
<evidence type="ECO:0000313" key="3">
    <source>
        <dbReference type="Proteomes" id="UP001396898"/>
    </source>
</evidence>
<reference evidence="2 3" key="1">
    <citation type="submission" date="2023-01" db="EMBL/GenBank/DDBJ databases">
        <title>Analysis of 21 Apiospora genomes using comparative genomics revels a genus with tremendous synthesis potential of carbohydrate active enzymes and secondary metabolites.</title>
        <authorList>
            <person name="Sorensen T."/>
        </authorList>
    </citation>
    <scope>NUCLEOTIDE SEQUENCE [LARGE SCALE GENOMIC DNA]</scope>
    <source>
        <strain evidence="2 3">CBS 20057</strain>
    </source>
</reference>
<feature type="signal peptide" evidence="1">
    <location>
        <begin position="1"/>
        <end position="20"/>
    </location>
</feature>
<organism evidence="2 3">
    <name type="scientific">Apiospora marii</name>
    <dbReference type="NCBI Taxonomy" id="335849"/>
    <lineage>
        <taxon>Eukaryota</taxon>
        <taxon>Fungi</taxon>
        <taxon>Dikarya</taxon>
        <taxon>Ascomycota</taxon>
        <taxon>Pezizomycotina</taxon>
        <taxon>Sordariomycetes</taxon>
        <taxon>Xylariomycetidae</taxon>
        <taxon>Amphisphaeriales</taxon>
        <taxon>Apiosporaceae</taxon>
        <taxon>Apiospora</taxon>
    </lineage>
</organism>
<protein>
    <submittedName>
        <fullName evidence="2">Uncharacterized protein</fullName>
    </submittedName>
</protein>